<evidence type="ECO:0008006" key="3">
    <source>
        <dbReference type="Google" id="ProtNLM"/>
    </source>
</evidence>
<dbReference type="RefSeq" id="WP_354464640.1">
    <property type="nucleotide sequence ID" value="NZ_JBEWSZ010000009.1"/>
</dbReference>
<reference evidence="1 2" key="1">
    <citation type="submission" date="2024-06" db="EMBL/GenBank/DDBJ databases">
        <authorList>
            <person name="Kim D.-U."/>
        </authorList>
    </citation>
    <scope>NUCLEOTIDE SEQUENCE [LARGE SCALE GENOMIC DNA]</scope>
    <source>
        <strain evidence="1 2">KACC15460</strain>
    </source>
</reference>
<evidence type="ECO:0000313" key="2">
    <source>
        <dbReference type="Proteomes" id="UP001548832"/>
    </source>
</evidence>
<comment type="caution">
    <text evidence="1">The sequence shown here is derived from an EMBL/GenBank/DDBJ whole genome shotgun (WGS) entry which is preliminary data.</text>
</comment>
<evidence type="ECO:0000313" key="1">
    <source>
        <dbReference type="EMBL" id="MET2832420.1"/>
    </source>
</evidence>
<sequence length="78" mass="9125">MTHIALRLGNVQPNRLNAVFEWLRQAKVAASLPRQDVEDLSDRQLRDIGAHRKDVSRAMDRELRRLGLLDIGWQKPRR</sequence>
<name>A0ABV2DQS0_9HYPH</name>
<dbReference type="EMBL" id="JBEWSZ010000009">
    <property type="protein sequence ID" value="MET2832420.1"/>
    <property type="molecule type" value="Genomic_DNA"/>
</dbReference>
<proteinExistence type="predicted"/>
<keyword evidence="2" id="KW-1185">Reference proteome</keyword>
<dbReference type="Proteomes" id="UP001548832">
    <property type="component" value="Unassembled WGS sequence"/>
</dbReference>
<accession>A0ABV2DQS0</accession>
<gene>
    <name evidence="1" type="ORF">ABVQ20_36310</name>
</gene>
<organism evidence="1 2">
    <name type="scientific">Mesorhizobium shangrilense</name>
    <dbReference type="NCBI Taxonomy" id="460060"/>
    <lineage>
        <taxon>Bacteria</taxon>
        <taxon>Pseudomonadati</taxon>
        <taxon>Pseudomonadota</taxon>
        <taxon>Alphaproteobacteria</taxon>
        <taxon>Hyphomicrobiales</taxon>
        <taxon>Phyllobacteriaceae</taxon>
        <taxon>Mesorhizobium</taxon>
    </lineage>
</organism>
<protein>
    <recommendedName>
        <fullName evidence="3">DUF1127 domain-containing protein</fullName>
    </recommendedName>
</protein>